<keyword evidence="3" id="KW-0862">Zinc</keyword>
<dbReference type="Gene3D" id="4.10.1100.10">
    <property type="entry name" value="Transcription factor, SBP-box domain"/>
    <property type="match status" value="1"/>
</dbReference>
<dbReference type="InterPro" id="IPR036893">
    <property type="entry name" value="SBP_sf"/>
</dbReference>
<dbReference type="Proteomes" id="UP001291926">
    <property type="component" value="Unassembled WGS sequence"/>
</dbReference>
<dbReference type="PROSITE" id="PS51141">
    <property type="entry name" value="ZF_SBP"/>
    <property type="match status" value="1"/>
</dbReference>
<feature type="compositionally biased region" description="Polar residues" evidence="5">
    <location>
        <begin position="135"/>
        <end position="144"/>
    </location>
</feature>
<evidence type="ECO:0000313" key="8">
    <source>
        <dbReference type="Proteomes" id="UP001291926"/>
    </source>
</evidence>
<evidence type="ECO:0000256" key="1">
    <source>
        <dbReference type="ARBA" id="ARBA00022723"/>
    </source>
</evidence>
<dbReference type="Pfam" id="PF03110">
    <property type="entry name" value="SBP"/>
    <property type="match status" value="1"/>
</dbReference>
<evidence type="ECO:0000256" key="5">
    <source>
        <dbReference type="SAM" id="MobiDB-lite"/>
    </source>
</evidence>
<evidence type="ECO:0000256" key="3">
    <source>
        <dbReference type="ARBA" id="ARBA00022833"/>
    </source>
</evidence>
<dbReference type="PANTHER" id="PTHR31251:SF226">
    <property type="entry name" value="SQUAMOSA PROMOTER-BINDING-LIKE PROTEIN 6"/>
    <property type="match status" value="1"/>
</dbReference>
<protein>
    <recommendedName>
        <fullName evidence="6">SBP-type domain-containing protein</fullName>
    </recommendedName>
</protein>
<keyword evidence="1" id="KW-0479">Metal-binding</keyword>
<comment type="caution">
    <text evidence="7">The sequence shown here is derived from an EMBL/GenBank/DDBJ whole genome shotgun (WGS) entry which is preliminary data.</text>
</comment>
<keyword evidence="2 4" id="KW-0863">Zinc-finger</keyword>
<accession>A0ABR0DI78</accession>
<dbReference type="InterPro" id="IPR044817">
    <property type="entry name" value="SBP-like"/>
</dbReference>
<evidence type="ECO:0000256" key="4">
    <source>
        <dbReference type="PROSITE-ProRule" id="PRU00470"/>
    </source>
</evidence>
<dbReference type="EMBL" id="JAYDYQ010001088">
    <property type="protein sequence ID" value="KAK4488533.1"/>
    <property type="molecule type" value="Genomic_DNA"/>
</dbReference>
<evidence type="ECO:0000259" key="6">
    <source>
        <dbReference type="PROSITE" id="PS51141"/>
    </source>
</evidence>
<dbReference type="PANTHER" id="PTHR31251">
    <property type="entry name" value="SQUAMOSA PROMOTER-BINDING-LIKE PROTEIN 4"/>
    <property type="match status" value="1"/>
</dbReference>
<proteinExistence type="predicted"/>
<feature type="compositionally biased region" description="Basic residues" evidence="5">
    <location>
        <begin position="124"/>
        <end position="134"/>
    </location>
</feature>
<keyword evidence="8" id="KW-1185">Reference proteome</keyword>
<evidence type="ECO:0000313" key="7">
    <source>
        <dbReference type="EMBL" id="KAK4488533.1"/>
    </source>
</evidence>
<dbReference type="InterPro" id="IPR004333">
    <property type="entry name" value="SBP_dom"/>
</dbReference>
<feature type="domain" description="SBP-type" evidence="6">
    <location>
        <begin position="55"/>
        <end position="134"/>
    </location>
</feature>
<name>A0ABR0DI78_9LAMI</name>
<sequence length="264" mass="29545">MEHYWTLVNNNNSNNFTTTSTSNSVQGHYGNCNNNSNSESAFHALMLGKRSRSSPPECQVEGCEVVLGINNAKEYHRRHKVCEVHAKAPRVVVHGIQQRFCQQCSRFHGVEEFDEAKRSCRRRLAGHNERRRKQLSSQYHNHSLNPRKPGKHSSSSECALSLLSSSTNNHNYYPNWCNIKLTPSPSPLPAADLPARCSAALRELIAENRASNLASRQLINTNRPVAEDFYGGSNHQLAFIEHGTGNRVGRELDFGTDQGSEFGS</sequence>
<gene>
    <name evidence="7" type="ORF">RD792_004297</name>
</gene>
<feature type="region of interest" description="Disordered" evidence="5">
    <location>
        <begin position="124"/>
        <end position="157"/>
    </location>
</feature>
<dbReference type="SUPFAM" id="SSF103612">
    <property type="entry name" value="SBT domain"/>
    <property type="match status" value="1"/>
</dbReference>
<reference evidence="7 8" key="1">
    <citation type="journal article" date="2023" name="bioRxiv">
        <title>Genome report: Whole genome sequence and annotation of Penstemon davidsonii.</title>
        <authorList>
            <person name="Ostevik K.L."/>
            <person name="Alabady M."/>
            <person name="Zhang M."/>
            <person name="Rausher M.D."/>
        </authorList>
    </citation>
    <scope>NUCLEOTIDE SEQUENCE [LARGE SCALE GENOMIC DNA]</scope>
    <source>
        <strain evidence="7">DNT005</strain>
        <tissue evidence="7">Whole leaf</tissue>
    </source>
</reference>
<organism evidence="7 8">
    <name type="scientific">Penstemon davidsonii</name>
    <dbReference type="NCBI Taxonomy" id="160366"/>
    <lineage>
        <taxon>Eukaryota</taxon>
        <taxon>Viridiplantae</taxon>
        <taxon>Streptophyta</taxon>
        <taxon>Embryophyta</taxon>
        <taxon>Tracheophyta</taxon>
        <taxon>Spermatophyta</taxon>
        <taxon>Magnoliopsida</taxon>
        <taxon>eudicotyledons</taxon>
        <taxon>Gunneridae</taxon>
        <taxon>Pentapetalae</taxon>
        <taxon>asterids</taxon>
        <taxon>lamiids</taxon>
        <taxon>Lamiales</taxon>
        <taxon>Plantaginaceae</taxon>
        <taxon>Cheloneae</taxon>
        <taxon>Penstemon</taxon>
    </lineage>
</organism>
<evidence type="ECO:0000256" key="2">
    <source>
        <dbReference type="ARBA" id="ARBA00022771"/>
    </source>
</evidence>